<evidence type="ECO:0000313" key="2">
    <source>
        <dbReference type="Proteomes" id="UP000283576"/>
    </source>
</evidence>
<reference evidence="1 2" key="1">
    <citation type="journal article" date="2016" name="Front. Microbiol.">
        <title>Comprehensive Phylogenetic Analysis of Bovine Non-aureus Staphylococci Species Based on Whole-Genome Sequencing.</title>
        <authorList>
            <person name="Naushad S."/>
            <person name="Barkema H.W."/>
            <person name="Luby C."/>
            <person name="Condas L.A."/>
            <person name="Nobrega D.B."/>
            <person name="Carson D.A."/>
            <person name="De Buck J."/>
        </authorList>
    </citation>
    <scope>NUCLEOTIDE SEQUENCE [LARGE SCALE GENOMIC DNA]</scope>
    <source>
        <strain evidence="1 2">SNUC 1388</strain>
    </source>
</reference>
<organism evidence="1 2">
    <name type="scientific">Staphylococcus gallinarum</name>
    <dbReference type="NCBI Taxonomy" id="1293"/>
    <lineage>
        <taxon>Bacteria</taxon>
        <taxon>Bacillati</taxon>
        <taxon>Bacillota</taxon>
        <taxon>Bacilli</taxon>
        <taxon>Bacillales</taxon>
        <taxon>Staphylococcaceae</taxon>
        <taxon>Staphylococcus</taxon>
    </lineage>
</organism>
<dbReference type="InterPro" id="IPR043519">
    <property type="entry name" value="NT_sf"/>
</dbReference>
<dbReference type="SUPFAM" id="SSF81301">
    <property type="entry name" value="Nucleotidyltransferase"/>
    <property type="match status" value="1"/>
</dbReference>
<protein>
    <submittedName>
        <fullName evidence="1">GrpB family protein</fullName>
    </submittedName>
</protein>
<dbReference type="PANTHER" id="PTHR34822">
    <property type="entry name" value="GRPB DOMAIN PROTEIN (AFU_ORTHOLOGUE AFUA_1G01530)"/>
    <property type="match status" value="1"/>
</dbReference>
<dbReference type="AlphaFoldDB" id="A0A418HP65"/>
<name>A0A418HP65_STAGA</name>
<dbReference type="Gene3D" id="3.30.460.10">
    <property type="entry name" value="Beta Polymerase, domain 2"/>
    <property type="match status" value="1"/>
</dbReference>
<accession>A0A418HP65</accession>
<dbReference type="PANTHER" id="PTHR34822:SF1">
    <property type="entry name" value="GRPB FAMILY PROTEIN"/>
    <property type="match status" value="1"/>
</dbReference>
<dbReference type="Proteomes" id="UP000283576">
    <property type="component" value="Unassembled WGS sequence"/>
</dbReference>
<comment type="caution">
    <text evidence="1">The sequence shown here is derived from an EMBL/GenBank/DDBJ whole genome shotgun (WGS) entry which is preliminary data.</text>
</comment>
<dbReference type="InterPro" id="IPR007344">
    <property type="entry name" value="GrpB/CoaE"/>
</dbReference>
<evidence type="ECO:0000313" key="1">
    <source>
        <dbReference type="EMBL" id="RIL43128.1"/>
    </source>
</evidence>
<gene>
    <name evidence="1" type="ORF">BUZ01_05800</name>
</gene>
<proteinExistence type="predicted"/>
<dbReference type="EMBL" id="QXRZ01000003">
    <property type="protein sequence ID" value="RIL43128.1"/>
    <property type="molecule type" value="Genomic_DNA"/>
</dbReference>
<sequence length="178" mass="20943">MNMRTIEVVPYDVAWKEAFRKEKVQLAKLFNNEIVDIYHIGSTSVPNLYAKPIIDILVVVNNIKAVDHYNPEMFELGYTAKGENGIKNRRFFIKGGDQRTHHVHVFPKSERAQIERHLAVRDYLLAHDKTAEHYGELKRKLAKSFRFDSEGYCQSKDAYMKRLESMALQWYNNKNKHQ</sequence>
<dbReference type="Pfam" id="PF04229">
    <property type="entry name" value="GrpB"/>
    <property type="match status" value="1"/>
</dbReference>